<feature type="signal peptide" evidence="1">
    <location>
        <begin position="1"/>
        <end position="25"/>
    </location>
</feature>
<evidence type="ECO:0000313" key="2">
    <source>
        <dbReference type="EMBL" id="RUT80174.1"/>
    </source>
</evidence>
<dbReference type="OrthoDB" id="1118927at2"/>
<name>A0A434B063_9BACT</name>
<gene>
    <name evidence="2" type="ORF">DLK05_02150</name>
</gene>
<accession>A0A434B063</accession>
<evidence type="ECO:0000256" key="1">
    <source>
        <dbReference type="SAM" id="SignalP"/>
    </source>
</evidence>
<dbReference type="AlphaFoldDB" id="A0A434B063"/>
<evidence type="ECO:0008006" key="4">
    <source>
        <dbReference type="Google" id="ProtNLM"/>
    </source>
</evidence>
<reference evidence="2 3" key="1">
    <citation type="submission" date="2018-11" db="EMBL/GenBank/DDBJ databases">
        <title>Parancylomarina longa gen. nov., sp. nov., isolated from sediments of southern Okinawa.</title>
        <authorList>
            <person name="Fu T."/>
        </authorList>
    </citation>
    <scope>NUCLEOTIDE SEQUENCE [LARGE SCALE GENOMIC DNA]</scope>
    <source>
        <strain evidence="2 3">T3-2 S1-C</strain>
    </source>
</reference>
<dbReference type="EMBL" id="RJJX01000001">
    <property type="protein sequence ID" value="RUT80174.1"/>
    <property type="molecule type" value="Genomic_DNA"/>
</dbReference>
<feature type="chain" id="PRO_5019322980" description="Lipocalin-like domain-containing protein" evidence="1">
    <location>
        <begin position="26"/>
        <end position="150"/>
    </location>
</feature>
<keyword evidence="3" id="KW-1185">Reference proteome</keyword>
<organism evidence="2 3">
    <name type="scientific">Ancylomarina longa</name>
    <dbReference type="NCBI Taxonomy" id="2487017"/>
    <lineage>
        <taxon>Bacteria</taxon>
        <taxon>Pseudomonadati</taxon>
        <taxon>Bacteroidota</taxon>
        <taxon>Bacteroidia</taxon>
        <taxon>Marinilabiliales</taxon>
        <taxon>Marinifilaceae</taxon>
        <taxon>Ancylomarina</taxon>
    </lineage>
</organism>
<proteinExistence type="predicted"/>
<sequence>MKTNNCRNFGIKGLLLSGIILLTFACTDNRTVILDPVTTAINSLVGEWNWIKTVDAWTAHESNPETEGYTASIQFRTNDTLEYYKNGNLIHKYPYELRYRINDPLNTESDSILVLVINNGAESNFSIAHDALIISQAYLDGPTSYYERKK</sequence>
<evidence type="ECO:0000313" key="3">
    <source>
        <dbReference type="Proteomes" id="UP000282985"/>
    </source>
</evidence>
<dbReference type="PROSITE" id="PS51257">
    <property type="entry name" value="PROKAR_LIPOPROTEIN"/>
    <property type="match status" value="1"/>
</dbReference>
<protein>
    <recommendedName>
        <fullName evidence="4">Lipocalin-like domain-containing protein</fullName>
    </recommendedName>
</protein>
<keyword evidence="1" id="KW-0732">Signal</keyword>
<dbReference type="RefSeq" id="WP_127342319.1">
    <property type="nucleotide sequence ID" value="NZ_RJJX01000001.1"/>
</dbReference>
<dbReference type="Proteomes" id="UP000282985">
    <property type="component" value="Unassembled WGS sequence"/>
</dbReference>
<comment type="caution">
    <text evidence="2">The sequence shown here is derived from an EMBL/GenBank/DDBJ whole genome shotgun (WGS) entry which is preliminary data.</text>
</comment>